<organism evidence="2 3">
    <name type="scientific">Fontibacillus phaseoli</name>
    <dbReference type="NCBI Taxonomy" id="1416533"/>
    <lineage>
        <taxon>Bacteria</taxon>
        <taxon>Bacillati</taxon>
        <taxon>Bacillota</taxon>
        <taxon>Bacilli</taxon>
        <taxon>Bacillales</taxon>
        <taxon>Paenibacillaceae</taxon>
        <taxon>Fontibacillus</taxon>
    </lineage>
</organism>
<dbReference type="Pfam" id="PF00395">
    <property type="entry name" value="SLH"/>
    <property type="match status" value="3"/>
</dbReference>
<feature type="domain" description="SLH" evidence="1">
    <location>
        <begin position="169"/>
        <end position="223"/>
    </location>
</feature>
<evidence type="ECO:0000259" key="1">
    <source>
        <dbReference type="PROSITE" id="PS51272"/>
    </source>
</evidence>
<sequence>MIWAIDGKGNATAIPNGRYDAATGAVVFQTTDLGTYAVAYVSKTYGDLQNVPWAKQAIDALAARDVIRGTSENGYSPAASIKRADFIALLVGGLELKGTPQGEAATFSDVQPKSYYSDELVIAKGLGIVNGYADNTFKPNSPISRQEMMVLTARALAAAGKQAEGSAALESYSDAAQIADFAKSSAAALVKSGIINGKDGKIAPTEALTRAEAAVVLYRIWKL</sequence>
<comment type="caution">
    <text evidence="2">The sequence shown here is derived from an EMBL/GenBank/DDBJ whole genome shotgun (WGS) entry which is preliminary data.</text>
</comment>
<dbReference type="PANTHER" id="PTHR43308:SF5">
    <property type="entry name" value="S-LAYER PROTEIN _ PEPTIDOGLYCAN ENDO-BETA-N-ACETYLGLUCOSAMINIDASE"/>
    <property type="match status" value="1"/>
</dbReference>
<feature type="domain" description="SLH" evidence="1">
    <location>
        <begin position="41"/>
        <end position="102"/>
    </location>
</feature>
<name>A0A369BAU2_9BACL</name>
<dbReference type="PANTHER" id="PTHR43308">
    <property type="entry name" value="OUTER MEMBRANE PROTEIN ALPHA-RELATED"/>
    <property type="match status" value="1"/>
</dbReference>
<evidence type="ECO:0000313" key="2">
    <source>
        <dbReference type="EMBL" id="RCX18650.1"/>
    </source>
</evidence>
<dbReference type="OrthoDB" id="9798386at2"/>
<evidence type="ECO:0000313" key="3">
    <source>
        <dbReference type="Proteomes" id="UP000253090"/>
    </source>
</evidence>
<accession>A0A369BAU2</accession>
<protein>
    <submittedName>
        <fullName evidence="2">S-layer family protein</fullName>
    </submittedName>
</protein>
<reference evidence="2 3" key="1">
    <citation type="submission" date="2018-07" db="EMBL/GenBank/DDBJ databases">
        <title>Genomic Encyclopedia of Type Strains, Phase III (KMG-III): the genomes of soil and plant-associated and newly described type strains.</title>
        <authorList>
            <person name="Whitman W."/>
        </authorList>
    </citation>
    <scope>NUCLEOTIDE SEQUENCE [LARGE SCALE GENOMIC DNA]</scope>
    <source>
        <strain evidence="2 3">CECT 8333</strain>
    </source>
</reference>
<feature type="domain" description="SLH" evidence="1">
    <location>
        <begin position="103"/>
        <end position="166"/>
    </location>
</feature>
<gene>
    <name evidence="2" type="ORF">DFP94_106184</name>
</gene>
<dbReference type="PROSITE" id="PS51272">
    <property type="entry name" value="SLH"/>
    <property type="match status" value="3"/>
</dbReference>
<keyword evidence="3" id="KW-1185">Reference proteome</keyword>
<dbReference type="InterPro" id="IPR051465">
    <property type="entry name" value="Cell_Envelope_Struct_Comp"/>
</dbReference>
<proteinExistence type="predicted"/>
<dbReference type="RefSeq" id="WP_114497513.1">
    <property type="nucleotide sequence ID" value="NZ_QPJW01000006.1"/>
</dbReference>
<dbReference type="AlphaFoldDB" id="A0A369BAU2"/>
<dbReference type="InterPro" id="IPR001119">
    <property type="entry name" value="SLH_dom"/>
</dbReference>
<dbReference type="Proteomes" id="UP000253090">
    <property type="component" value="Unassembled WGS sequence"/>
</dbReference>
<dbReference type="EMBL" id="QPJW01000006">
    <property type="protein sequence ID" value="RCX18650.1"/>
    <property type="molecule type" value="Genomic_DNA"/>
</dbReference>